<comment type="caution">
    <text evidence="1">The sequence shown here is derived from an EMBL/GenBank/DDBJ whole genome shotgun (WGS) entry which is preliminary data.</text>
</comment>
<sequence>MSMTSISTAYSGIDSPGTAILQIVGRLTKHYGLQVNHPHHLFAVEWERSCQHELCVHPGSADCIFGDIADFLHPLVRSQLPELQKNNQLTSVLMPVVRDTPTKAILMDAWCVKHGKTCSVQDKIADVHVAGTTCCAFSAIGDGQGESAMSHAHFLVWCGQRAVLQEPIIIQENVVAFPREALMLMLPMYEWVFGVLDPVQLGWPIRRERQFMMTDETKLQEELDWACGRPCSLWKRTHGDLKPSLAADDDSSFEDTLTKTEYDFLKAYEMATPQGIYSLNQNPDVTNMCSNSKVMPTLVSSACIWYSSQHRRWLTPDEALVLQGSEAFYQANEAPDREDYPNLLTTAKYGLDVLIFDHRTPQSVLQFLITYHNAFHQGAETSFMEMIMKVPEVEKAWANYKVANGISSRQSDYESKYREMLTSQFPATWTSFRHFEATRQVYNVLSKLNCLVELKTFISDHCDFLHNELTHDTVVFVMKEVLTALPTVFNIMVPLNISEIPWLLRRSASAGQEIALVLTAVDGKVFETQRKMRVQKEKRKGQKNPQQVLSENLVAKKAKEEKAAIAAAKAKAKGKCKPKAAAAKNNLNEELADDTTKESQSVTLTDTGGIAVSRPKLFADCLVLCIRSAITAARTKYGLAQGVEEESLVPDSAADPIKYTDAEINIIRPAVRAGLIFAIQGSHMFNGKVYKKWSALRPALQCHLMEAYKKAS</sequence>
<name>A0ABP0RZJ2_9DINO</name>
<dbReference type="EMBL" id="CAXAMM010042562">
    <property type="protein sequence ID" value="CAK9105523.1"/>
    <property type="molecule type" value="Genomic_DNA"/>
</dbReference>
<accession>A0ABP0RZJ2</accession>
<reference evidence="1 2" key="1">
    <citation type="submission" date="2024-02" db="EMBL/GenBank/DDBJ databases">
        <authorList>
            <person name="Chen Y."/>
            <person name="Shah S."/>
            <person name="Dougan E. K."/>
            <person name="Thang M."/>
            <person name="Chan C."/>
        </authorList>
    </citation>
    <scope>NUCLEOTIDE SEQUENCE [LARGE SCALE GENOMIC DNA]</scope>
</reference>
<protein>
    <submittedName>
        <fullName evidence="1">Uncharacterized protein</fullName>
    </submittedName>
</protein>
<dbReference type="Gene3D" id="3.40.50.150">
    <property type="entry name" value="Vaccinia Virus protein VP39"/>
    <property type="match status" value="1"/>
</dbReference>
<evidence type="ECO:0000313" key="1">
    <source>
        <dbReference type="EMBL" id="CAK9105523.1"/>
    </source>
</evidence>
<dbReference type="SUPFAM" id="SSF53335">
    <property type="entry name" value="S-adenosyl-L-methionine-dependent methyltransferases"/>
    <property type="match status" value="1"/>
</dbReference>
<evidence type="ECO:0000313" key="2">
    <source>
        <dbReference type="Proteomes" id="UP001642464"/>
    </source>
</evidence>
<organism evidence="1 2">
    <name type="scientific">Durusdinium trenchii</name>
    <dbReference type="NCBI Taxonomy" id="1381693"/>
    <lineage>
        <taxon>Eukaryota</taxon>
        <taxon>Sar</taxon>
        <taxon>Alveolata</taxon>
        <taxon>Dinophyceae</taxon>
        <taxon>Suessiales</taxon>
        <taxon>Symbiodiniaceae</taxon>
        <taxon>Durusdinium</taxon>
    </lineage>
</organism>
<dbReference type="InterPro" id="IPR029063">
    <property type="entry name" value="SAM-dependent_MTases_sf"/>
</dbReference>
<gene>
    <name evidence="1" type="ORF">SCF082_LOCUS49182</name>
</gene>
<keyword evidence="2" id="KW-1185">Reference proteome</keyword>
<dbReference type="Proteomes" id="UP001642464">
    <property type="component" value="Unassembled WGS sequence"/>
</dbReference>
<proteinExistence type="predicted"/>